<dbReference type="Gene3D" id="2.60.120.1440">
    <property type="match status" value="1"/>
</dbReference>
<dbReference type="Pfam" id="PF16344">
    <property type="entry name" value="FecR_C"/>
    <property type="match status" value="1"/>
</dbReference>
<dbReference type="EMBL" id="JBBEUB010000001">
    <property type="protein sequence ID" value="MEJ2900986.1"/>
    <property type="molecule type" value="Genomic_DNA"/>
</dbReference>
<keyword evidence="5" id="KW-1185">Reference proteome</keyword>
<dbReference type="InterPro" id="IPR012373">
    <property type="entry name" value="Ferrdict_sens_TM"/>
</dbReference>
<evidence type="ECO:0000259" key="3">
    <source>
        <dbReference type="Pfam" id="PF16344"/>
    </source>
</evidence>
<dbReference type="PIRSF" id="PIRSF018266">
    <property type="entry name" value="FecR"/>
    <property type="match status" value="1"/>
</dbReference>
<gene>
    <name evidence="4" type="ORF">WAE58_01035</name>
</gene>
<evidence type="ECO:0000313" key="4">
    <source>
        <dbReference type="EMBL" id="MEJ2900986.1"/>
    </source>
</evidence>
<accession>A0ABU8NFF7</accession>
<sequence>MTDQRFTELLGKRLAGEISPKELIELKELLSKSTVHRNEYENLTGYFNDEKSGANNIDAVFEKIKQQITIPEPKPIQNIEKPIKRNFVSWYRIAAVIAFCTCSFAAYHFFIPDNPAGKNDTTEWKVLQTPSRDKSKIILEDGTEINLNAKSQLKYPASFSGKTREVYLNGEAFFDVKKDPDHPFIIHTKHMRIKVLGTAFDVKVYEDDSFIETTLVRGLIQVTLNNKPAEKIILKPNQKFTIADKNSVNYTITPLTYYNSMDSSNNNIMETSWLNDRLAFKNQTFVSIARDAERKYGVEIRFNDEKKKDYTFTGKFEKESIDELLNALRYIEDFSYKKDGNIIYIY</sequence>
<evidence type="ECO:0000256" key="1">
    <source>
        <dbReference type="SAM" id="Phobius"/>
    </source>
</evidence>
<evidence type="ECO:0000259" key="2">
    <source>
        <dbReference type="Pfam" id="PF04773"/>
    </source>
</evidence>
<organism evidence="4 5">
    <name type="scientific">Pedobacter panaciterrae</name>
    <dbReference type="NCBI Taxonomy" id="363849"/>
    <lineage>
        <taxon>Bacteria</taxon>
        <taxon>Pseudomonadati</taxon>
        <taxon>Bacteroidota</taxon>
        <taxon>Sphingobacteriia</taxon>
        <taxon>Sphingobacteriales</taxon>
        <taxon>Sphingobacteriaceae</taxon>
        <taxon>Pedobacter</taxon>
    </lineage>
</organism>
<dbReference type="Proteomes" id="UP001378956">
    <property type="component" value="Unassembled WGS sequence"/>
</dbReference>
<dbReference type="RefSeq" id="WP_337714894.1">
    <property type="nucleotide sequence ID" value="NZ_JBBEUB010000001.1"/>
</dbReference>
<dbReference type="InterPro" id="IPR032508">
    <property type="entry name" value="FecR_C"/>
</dbReference>
<dbReference type="Pfam" id="PF04773">
    <property type="entry name" value="FecR"/>
    <property type="match status" value="1"/>
</dbReference>
<keyword evidence="1" id="KW-0812">Transmembrane</keyword>
<evidence type="ECO:0000313" key="5">
    <source>
        <dbReference type="Proteomes" id="UP001378956"/>
    </source>
</evidence>
<dbReference type="Gene3D" id="3.55.50.30">
    <property type="match status" value="1"/>
</dbReference>
<keyword evidence="1" id="KW-1133">Transmembrane helix</keyword>
<dbReference type="InterPro" id="IPR006860">
    <property type="entry name" value="FecR"/>
</dbReference>
<feature type="transmembrane region" description="Helical" evidence="1">
    <location>
        <begin position="90"/>
        <end position="110"/>
    </location>
</feature>
<protein>
    <submittedName>
        <fullName evidence="4">FecR family protein</fullName>
    </submittedName>
</protein>
<keyword evidence="1" id="KW-0472">Membrane</keyword>
<dbReference type="PANTHER" id="PTHR30273">
    <property type="entry name" value="PERIPLASMIC SIGNAL SENSOR AND SIGMA FACTOR ACTIVATOR FECR-RELATED"/>
    <property type="match status" value="1"/>
</dbReference>
<feature type="domain" description="Protein FecR C-terminal" evidence="3">
    <location>
        <begin position="278"/>
        <end position="345"/>
    </location>
</feature>
<dbReference type="PANTHER" id="PTHR30273:SF2">
    <property type="entry name" value="PROTEIN FECR"/>
    <property type="match status" value="1"/>
</dbReference>
<name>A0ABU8NFF7_9SPHI</name>
<proteinExistence type="predicted"/>
<feature type="domain" description="FecR protein" evidence="2">
    <location>
        <begin position="127"/>
        <end position="220"/>
    </location>
</feature>
<comment type="caution">
    <text evidence="4">The sequence shown here is derived from an EMBL/GenBank/DDBJ whole genome shotgun (WGS) entry which is preliminary data.</text>
</comment>
<reference evidence="4 5" key="1">
    <citation type="submission" date="2024-03" db="EMBL/GenBank/DDBJ databases">
        <title>Sequence of Lycoming College Course Isolates.</title>
        <authorList>
            <person name="Plotts O."/>
            <person name="Newman J."/>
        </authorList>
    </citation>
    <scope>NUCLEOTIDE SEQUENCE [LARGE SCALE GENOMIC DNA]</scope>
    <source>
        <strain evidence="4 5">CJB-3</strain>
    </source>
</reference>